<sequence length="113" mass="12642">MPFFRITLLRSGIGLPMKTRGVLAALGLNRRMKTVFMPVTSDVAGQIMKVKELVDVEEVEERLTKAQIKANRKPDPGFYVEKKASRSFTVDEFALFSLFKVSNSSSLADLSDQ</sequence>
<gene>
    <name evidence="9" type="ORF">FKW77_008013</name>
</gene>
<evidence type="ECO:0000313" key="9">
    <source>
        <dbReference type="EMBL" id="QDS73945.1"/>
    </source>
</evidence>
<organism evidence="9 10">
    <name type="scientific">Venturia effusa</name>
    <dbReference type="NCBI Taxonomy" id="50376"/>
    <lineage>
        <taxon>Eukaryota</taxon>
        <taxon>Fungi</taxon>
        <taxon>Dikarya</taxon>
        <taxon>Ascomycota</taxon>
        <taxon>Pezizomycotina</taxon>
        <taxon>Dothideomycetes</taxon>
        <taxon>Pleosporomycetidae</taxon>
        <taxon>Venturiales</taxon>
        <taxon>Venturiaceae</taxon>
        <taxon>Venturia</taxon>
    </lineage>
</organism>
<dbReference type="FunFam" id="3.30.1390.20:FF:000010">
    <property type="entry name" value="Large subunit ribosomal protein L30"/>
    <property type="match status" value="1"/>
</dbReference>
<comment type="subcellular location">
    <subcellularLocation>
        <location evidence="1">Mitochondrion</location>
    </subcellularLocation>
</comment>
<dbReference type="InterPro" id="IPR036919">
    <property type="entry name" value="Ribo_uL30_ferredoxin-like_sf"/>
</dbReference>
<comment type="function">
    <text evidence="7">Component of the mitochondrial ribosome (mitoribosome), a dedicated translation machinery responsible for the synthesis of mitochondrial genome-encoded proteins, including at least some of the essential transmembrane subunits of the mitochondrial respiratory chain. The mitoribosomes are attached to the mitochondrial inner membrane and translation products are cotranslationally integrated into the membrane.</text>
</comment>
<evidence type="ECO:0000256" key="7">
    <source>
        <dbReference type="ARBA" id="ARBA00037226"/>
    </source>
</evidence>
<dbReference type="NCBIfam" id="TIGR01308">
    <property type="entry name" value="rpmD_bact"/>
    <property type="match status" value="1"/>
</dbReference>
<dbReference type="Proteomes" id="UP000316270">
    <property type="component" value="Chromosome 10"/>
</dbReference>
<evidence type="ECO:0000313" key="10">
    <source>
        <dbReference type="Proteomes" id="UP000316270"/>
    </source>
</evidence>
<dbReference type="EMBL" id="CP042194">
    <property type="protein sequence ID" value="QDS73945.1"/>
    <property type="molecule type" value="Genomic_DNA"/>
</dbReference>
<dbReference type="PANTHER" id="PTHR15892:SF2">
    <property type="entry name" value="LARGE RIBOSOMAL SUBUNIT PROTEIN UL30M"/>
    <property type="match status" value="1"/>
</dbReference>
<comment type="similarity">
    <text evidence="2">Belongs to the universal ribosomal protein uL30 family.</text>
</comment>
<evidence type="ECO:0000256" key="4">
    <source>
        <dbReference type="ARBA" id="ARBA00023128"/>
    </source>
</evidence>
<dbReference type="InterPro" id="IPR016082">
    <property type="entry name" value="Ribosomal_uL30_ferredoxin-like"/>
</dbReference>
<keyword evidence="4" id="KW-0496">Mitochondrion</keyword>
<evidence type="ECO:0000256" key="6">
    <source>
        <dbReference type="ARBA" id="ARBA00035281"/>
    </source>
</evidence>
<dbReference type="SUPFAM" id="SSF55129">
    <property type="entry name" value="Ribosomal protein L30p/L7e"/>
    <property type="match status" value="1"/>
</dbReference>
<dbReference type="GO" id="GO:0005739">
    <property type="term" value="C:mitochondrion"/>
    <property type="evidence" value="ECO:0007669"/>
    <property type="project" value="UniProtKB-SubCell"/>
</dbReference>
<protein>
    <recommendedName>
        <fullName evidence="6">Large ribosomal subunit protein uL30m</fullName>
    </recommendedName>
</protein>
<evidence type="ECO:0000256" key="3">
    <source>
        <dbReference type="ARBA" id="ARBA00022980"/>
    </source>
</evidence>
<keyword evidence="10" id="KW-1185">Reference proteome</keyword>
<evidence type="ECO:0000256" key="5">
    <source>
        <dbReference type="ARBA" id="ARBA00023274"/>
    </source>
</evidence>
<dbReference type="AlphaFoldDB" id="A0A517LE75"/>
<dbReference type="GO" id="GO:0003735">
    <property type="term" value="F:structural constituent of ribosome"/>
    <property type="evidence" value="ECO:0007669"/>
    <property type="project" value="InterPro"/>
</dbReference>
<dbReference type="GO" id="GO:0015934">
    <property type="term" value="C:large ribosomal subunit"/>
    <property type="evidence" value="ECO:0007669"/>
    <property type="project" value="InterPro"/>
</dbReference>
<dbReference type="Gene3D" id="3.30.1390.20">
    <property type="entry name" value="Ribosomal protein L30, ferredoxin-like fold domain"/>
    <property type="match status" value="1"/>
</dbReference>
<reference evidence="9 10" key="1">
    <citation type="submission" date="2019-07" db="EMBL/GenBank/DDBJ databases">
        <title>Finished genome of Venturia effusa.</title>
        <authorList>
            <person name="Young C.A."/>
            <person name="Cox M.P."/>
            <person name="Ganley A.R.D."/>
            <person name="David W.J."/>
        </authorList>
    </citation>
    <scope>NUCLEOTIDE SEQUENCE [LARGE SCALE GENOMIC DNA]</scope>
    <source>
        <strain evidence="10">albino</strain>
    </source>
</reference>
<dbReference type="CDD" id="cd00355">
    <property type="entry name" value="Ribosomal_L30_like"/>
    <property type="match status" value="1"/>
</dbReference>
<evidence type="ECO:0000259" key="8">
    <source>
        <dbReference type="Pfam" id="PF00327"/>
    </source>
</evidence>
<name>A0A517LE75_9PEZI</name>
<dbReference type="OrthoDB" id="509901at2759"/>
<dbReference type="GO" id="GO:0006412">
    <property type="term" value="P:translation"/>
    <property type="evidence" value="ECO:0007669"/>
    <property type="project" value="InterPro"/>
</dbReference>
<feature type="domain" description="Large ribosomal subunit protein uL30-like ferredoxin-like fold" evidence="8">
    <location>
        <begin position="4"/>
        <end position="54"/>
    </location>
</feature>
<keyword evidence="3" id="KW-0689">Ribosomal protein</keyword>
<evidence type="ECO:0000256" key="1">
    <source>
        <dbReference type="ARBA" id="ARBA00004173"/>
    </source>
</evidence>
<dbReference type="InterPro" id="IPR005996">
    <property type="entry name" value="Ribosomal_uL30_bac-type"/>
</dbReference>
<proteinExistence type="inferred from homology"/>
<dbReference type="Pfam" id="PF00327">
    <property type="entry name" value="Ribosomal_L30"/>
    <property type="match status" value="1"/>
</dbReference>
<evidence type="ECO:0000256" key="2">
    <source>
        <dbReference type="ARBA" id="ARBA00007594"/>
    </source>
</evidence>
<dbReference type="STRING" id="50376.A0A517LE75"/>
<dbReference type="PANTHER" id="PTHR15892">
    <property type="entry name" value="MITOCHONDRIAL RIBOSOMAL PROTEIN L30"/>
    <property type="match status" value="1"/>
</dbReference>
<accession>A0A517LE75</accession>
<keyword evidence="5" id="KW-0687">Ribonucleoprotein</keyword>